<protein>
    <submittedName>
        <fullName evidence="2">Chemotaxis coupling protein CheW</fullName>
    </submittedName>
</protein>
<dbReference type="InterPro" id="IPR039315">
    <property type="entry name" value="CheW"/>
</dbReference>
<dbReference type="InterPro" id="IPR002545">
    <property type="entry name" value="CheW-lke_dom"/>
</dbReference>
<evidence type="ECO:0000259" key="1">
    <source>
        <dbReference type="PROSITE" id="PS50851"/>
    </source>
</evidence>
<proteinExistence type="predicted"/>
<gene>
    <name evidence="2" type="ORF">A176_001725</name>
</gene>
<dbReference type="STRING" id="1297742.A176_001725"/>
<dbReference type="GO" id="GO:0007165">
    <property type="term" value="P:signal transduction"/>
    <property type="evidence" value="ECO:0007669"/>
    <property type="project" value="InterPro"/>
</dbReference>
<dbReference type="Pfam" id="PF01584">
    <property type="entry name" value="CheW"/>
    <property type="match status" value="1"/>
</dbReference>
<dbReference type="PANTHER" id="PTHR22617">
    <property type="entry name" value="CHEMOTAXIS SENSOR HISTIDINE KINASE-RELATED"/>
    <property type="match status" value="1"/>
</dbReference>
<dbReference type="SUPFAM" id="SSF50341">
    <property type="entry name" value="CheW-like"/>
    <property type="match status" value="1"/>
</dbReference>
<dbReference type="GO" id="GO:0005829">
    <property type="term" value="C:cytosol"/>
    <property type="evidence" value="ECO:0007669"/>
    <property type="project" value="TreeGrafter"/>
</dbReference>
<name>A0A0H4WTC1_9BACT</name>
<evidence type="ECO:0000313" key="3">
    <source>
        <dbReference type="Proteomes" id="UP000009026"/>
    </source>
</evidence>
<dbReference type="EMBL" id="CP012109">
    <property type="protein sequence ID" value="AKQ64813.1"/>
    <property type="molecule type" value="Genomic_DNA"/>
</dbReference>
<dbReference type="InterPro" id="IPR036061">
    <property type="entry name" value="CheW-like_dom_sf"/>
</dbReference>
<dbReference type="PROSITE" id="PS50851">
    <property type="entry name" value="CHEW"/>
    <property type="match status" value="1"/>
</dbReference>
<sequence length="145" mass="14939">MMAVQEPDARQSYLVFACGSSWYAVPAESAAEVVTFPELTRVPGAPAHLLGVFAHRGEVIPVVDMGLLVGGVSQGSRRAVLVRLPRGTLALTASTVAGVSPVTGALEPLGPTGVHVHLRGPAKSGPRDVAVIDPEGLFDHLSQGS</sequence>
<keyword evidence="3" id="KW-1185">Reference proteome</keyword>
<dbReference type="Gene3D" id="2.30.30.40">
    <property type="entry name" value="SH3 Domains"/>
    <property type="match status" value="1"/>
</dbReference>
<feature type="domain" description="CheW-like" evidence="1">
    <location>
        <begin position="10"/>
        <end position="143"/>
    </location>
</feature>
<dbReference type="Gene3D" id="2.40.50.180">
    <property type="entry name" value="CheA-289, Domain 4"/>
    <property type="match status" value="1"/>
</dbReference>
<dbReference type="eggNOG" id="COG0835">
    <property type="taxonomic scope" value="Bacteria"/>
</dbReference>
<dbReference type="AlphaFoldDB" id="A0A0H4WTC1"/>
<dbReference type="KEGG" id="mym:A176_001725"/>
<organism evidence="2 3">
    <name type="scientific">Pseudomyxococcus hansupus</name>
    <dbReference type="NCBI Taxonomy" id="1297742"/>
    <lineage>
        <taxon>Bacteria</taxon>
        <taxon>Pseudomonadati</taxon>
        <taxon>Myxococcota</taxon>
        <taxon>Myxococcia</taxon>
        <taxon>Myxococcales</taxon>
        <taxon>Cystobacterineae</taxon>
        <taxon>Myxococcaceae</taxon>
        <taxon>Pseudomyxococcus</taxon>
    </lineage>
</organism>
<dbReference type="PANTHER" id="PTHR22617:SF23">
    <property type="entry name" value="CHEMOTAXIS PROTEIN CHEW"/>
    <property type="match status" value="1"/>
</dbReference>
<dbReference type="Proteomes" id="UP000009026">
    <property type="component" value="Chromosome"/>
</dbReference>
<dbReference type="OrthoDB" id="9790406at2"/>
<dbReference type="SMART" id="SM00260">
    <property type="entry name" value="CheW"/>
    <property type="match status" value="1"/>
</dbReference>
<reference evidence="2 3" key="1">
    <citation type="journal article" date="2016" name="PLoS ONE">
        <title>Complete Genome Sequence and Comparative Genomics of a Novel Myxobacterium Myxococcus hansupus.</title>
        <authorList>
            <person name="Sharma G."/>
            <person name="Narwani T."/>
            <person name="Subramanian S."/>
        </authorList>
    </citation>
    <scope>NUCLEOTIDE SEQUENCE [LARGE SCALE GENOMIC DNA]</scope>
    <source>
        <strain evidence="3">mixupus</strain>
    </source>
</reference>
<evidence type="ECO:0000313" key="2">
    <source>
        <dbReference type="EMBL" id="AKQ64813.1"/>
    </source>
</evidence>
<accession>A0A0H4WTC1</accession>
<dbReference type="PATRIC" id="fig|1297742.4.peg.1748"/>
<dbReference type="GO" id="GO:0006935">
    <property type="term" value="P:chemotaxis"/>
    <property type="evidence" value="ECO:0007669"/>
    <property type="project" value="InterPro"/>
</dbReference>